<gene>
    <name evidence="10" type="primary">lolA</name>
    <name evidence="11" type="ORF">SAMN05421546_2079</name>
</gene>
<proteinExistence type="inferred from homology"/>
<dbReference type="PANTHER" id="PTHR35869:SF1">
    <property type="entry name" value="OUTER-MEMBRANE LIPOPROTEIN CARRIER PROTEIN"/>
    <property type="match status" value="1"/>
</dbReference>
<dbReference type="Pfam" id="PF03548">
    <property type="entry name" value="LolA"/>
    <property type="match status" value="1"/>
</dbReference>
<dbReference type="GO" id="GO:0044874">
    <property type="term" value="P:lipoprotein localization to outer membrane"/>
    <property type="evidence" value="ECO:0007669"/>
    <property type="project" value="UniProtKB-UniRule"/>
</dbReference>
<evidence type="ECO:0000256" key="9">
    <source>
        <dbReference type="ARBA" id="ARBA00023186"/>
    </source>
</evidence>
<organism evidence="11 12">
    <name type="scientific">Solilutibacter tolerans</name>
    <dbReference type="NCBI Taxonomy" id="1604334"/>
    <lineage>
        <taxon>Bacteria</taxon>
        <taxon>Pseudomonadati</taxon>
        <taxon>Pseudomonadota</taxon>
        <taxon>Gammaproteobacteria</taxon>
        <taxon>Lysobacterales</taxon>
        <taxon>Lysobacteraceae</taxon>
        <taxon>Solilutibacter</taxon>
    </lineage>
</organism>
<dbReference type="InterPro" id="IPR018323">
    <property type="entry name" value="OM_lipoprot_carrier_LolA_Pbac"/>
</dbReference>
<comment type="similarity">
    <text evidence="2 10">Belongs to the LolA family.</text>
</comment>
<dbReference type="STRING" id="1604334.SAMN05421546_2079"/>
<evidence type="ECO:0000256" key="6">
    <source>
        <dbReference type="ARBA" id="ARBA00022729"/>
    </source>
</evidence>
<dbReference type="EMBL" id="FTLW01000004">
    <property type="protein sequence ID" value="SIQ90192.1"/>
    <property type="molecule type" value="Genomic_DNA"/>
</dbReference>
<dbReference type="GO" id="GO:0042953">
    <property type="term" value="P:lipoprotein transport"/>
    <property type="evidence" value="ECO:0007669"/>
    <property type="project" value="InterPro"/>
</dbReference>
<evidence type="ECO:0000256" key="2">
    <source>
        <dbReference type="ARBA" id="ARBA00007615"/>
    </source>
</evidence>
<dbReference type="OrthoDB" id="9787361at2"/>
<dbReference type="CDD" id="cd16325">
    <property type="entry name" value="LolA"/>
    <property type="match status" value="1"/>
</dbReference>
<comment type="function">
    <text evidence="10">Participates in the translocation of lipoproteins from the inner membrane to the outer membrane. Only forms a complex with a lipoprotein if the residue after the N-terminal Cys is not an aspartate (The Asp acts as a targeting signal to indicate that the lipoprotein should stay in the inner membrane).</text>
</comment>
<keyword evidence="9 10" id="KW-0143">Chaperone</keyword>
<protein>
    <recommendedName>
        <fullName evidence="4 10">Outer-membrane lipoprotein carrier protein</fullName>
    </recommendedName>
</protein>
<dbReference type="Gene3D" id="2.50.20.10">
    <property type="entry name" value="Lipoprotein localisation LolA/LolB/LppX"/>
    <property type="match status" value="1"/>
</dbReference>
<evidence type="ECO:0000256" key="10">
    <source>
        <dbReference type="HAMAP-Rule" id="MF_00240"/>
    </source>
</evidence>
<dbReference type="Proteomes" id="UP000241788">
    <property type="component" value="Unassembled WGS sequence"/>
</dbReference>
<evidence type="ECO:0000256" key="3">
    <source>
        <dbReference type="ARBA" id="ARBA00011245"/>
    </source>
</evidence>
<dbReference type="InterPro" id="IPR004564">
    <property type="entry name" value="OM_lipoprot_carrier_LolA-like"/>
</dbReference>
<dbReference type="RefSeq" id="WP_076587877.1">
    <property type="nucleotide sequence ID" value="NZ_FTLW01000004.1"/>
</dbReference>
<reference evidence="12" key="1">
    <citation type="submission" date="2017-01" db="EMBL/GenBank/DDBJ databases">
        <authorList>
            <person name="Varghese N."/>
            <person name="Submissions S."/>
        </authorList>
    </citation>
    <scope>NUCLEOTIDE SEQUENCE [LARGE SCALE GENOMIC DNA]</scope>
    <source>
        <strain evidence="12">UM1</strain>
    </source>
</reference>
<keyword evidence="11" id="KW-0449">Lipoprotein</keyword>
<evidence type="ECO:0000256" key="4">
    <source>
        <dbReference type="ARBA" id="ARBA00014035"/>
    </source>
</evidence>
<dbReference type="AlphaFoldDB" id="A0A1N6WJK7"/>
<dbReference type="InterPro" id="IPR029046">
    <property type="entry name" value="LolA/LolB/LppX"/>
</dbReference>
<dbReference type="GO" id="GO:0030288">
    <property type="term" value="C:outer membrane-bounded periplasmic space"/>
    <property type="evidence" value="ECO:0007669"/>
    <property type="project" value="TreeGrafter"/>
</dbReference>
<evidence type="ECO:0000256" key="5">
    <source>
        <dbReference type="ARBA" id="ARBA00022448"/>
    </source>
</evidence>
<evidence type="ECO:0000256" key="7">
    <source>
        <dbReference type="ARBA" id="ARBA00022764"/>
    </source>
</evidence>
<feature type="chain" id="PRO_5013405962" description="Outer-membrane lipoprotein carrier protein" evidence="10">
    <location>
        <begin position="28"/>
        <end position="212"/>
    </location>
</feature>
<name>A0A1N6WJK7_9GAMM</name>
<evidence type="ECO:0000313" key="12">
    <source>
        <dbReference type="Proteomes" id="UP000241788"/>
    </source>
</evidence>
<keyword evidence="7 10" id="KW-0574">Periplasm</keyword>
<feature type="signal peptide" evidence="10">
    <location>
        <begin position="1"/>
        <end position="27"/>
    </location>
</feature>
<dbReference type="NCBIfam" id="TIGR00547">
    <property type="entry name" value="lolA"/>
    <property type="match status" value="1"/>
</dbReference>
<dbReference type="HAMAP" id="MF_00240">
    <property type="entry name" value="LolA"/>
    <property type="match status" value="1"/>
</dbReference>
<keyword evidence="5 10" id="KW-0813">Transport</keyword>
<evidence type="ECO:0000256" key="8">
    <source>
        <dbReference type="ARBA" id="ARBA00022927"/>
    </source>
</evidence>
<dbReference type="SUPFAM" id="SSF89392">
    <property type="entry name" value="Prokaryotic lipoproteins and lipoprotein localization factors"/>
    <property type="match status" value="1"/>
</dbReference>
<evidence type="ECO:0000256" key="1">
    <source>
        <dbReference type="ARBA" id="ARBA00004418"/>
    </source>
</evidence>
<sequence precursor="true">MKAARIHKIGFSGLSIALALASGSAWADARAQLDTFTQGLKTLDGGFTQQVYDQKGRLKESSAGKVSMSSPNLFRWQYVKPYQQLIVADGKTVWIYEPDLQQVSKRPQGIEEQSSPLAALVDRSKLDKQFNVADGGQNGGLEWLTLTPKTKAGASFENAQLGFNQRGLAKVVITDGLGQRTEMNFGTWKRNARLPASSFRFSPPKGVDVIGQ</sequence>
<keyword evidence="8 10" id="KW-0653">Protein transport</keyword>
<dbReference type="PANTHER" id="PTHR35869">
    <property type="entry name" value="OUTER-MEMBRANE LIPOPROTEIN CARRIER PROTEIN"/>
    <property type="match status" value="1"/>
</dbReference>
<keyword evidence="12" id="KW-1185">Reference proteome</keyword>
<comment type="subcellular location">
    <subcellularLocation>
        <location evidence="1 10">Periplasm</location>
    </subcellularLocation>
</comment>
<accession>A0A1N6WJK7</accession>
<comment type="subunit">
    <text evidence="3 10">Monomer.</text>
</comment>
<evidence type="ECO:0000313" key="11">
    <source>
        <dbReference type="EMBL" id="SIQ90192.1"/>
    </source>
</evidence>
<keyword evidence="6 10" id="KW-0732">Signal</keyword>